<gene>
    <name evidence="3" type="ORF">ATL40_1302</name>
</gene>
<evidence type="ECO:0000259" key="2">
    <source>
        <dbReference type="Pfam" id="PF03795"/>
    </source>
</evidence>
<comment type="similarity">
    <text evidence="1">Belongs to the YciI family.</text>
</comment>
<dbReference type="EMBL" id="PDJD01000001">
    <property type="protein sequence ID" value="PFG19733.1"/>
    <property type="molecule type" value="Genomic_DNA"/>
</dbReference>
<proteinExistence type="inferred from homology"/>
<reference evidence="3 4" key="1">
    <citation type="submission" date="2017-10" db="EMBL/GenBank/DDBJ databases">
        <title>Sequencing the genomes of 1000 actinobacteria strains.</title>
        <authorList>
            <person name="Klenk H.-P."/>
        </authorList>
    </citation>
    <scope>NUCLEOTIDE SEQUENCE [LARGE SCALE GENOMIC DNA]</scope>
    <source>
        <strain evidence="3 4">DSM 21801</strain>
    </source>
</reference>
<dbReference type="AlphaFoldDB" id="A0A2A9CZA4"/>
<dbReference type="Gene3D" id="3.30.70.1060">
    <property type="entry name" value="Dimeric alpha+beta barrel"/>
    <property type="match status" value="1"/>
</dbReference>
<comment type="caution">
    <text evidence="3">The sequence shown here is derived from an EMBL/GenBank/DDBJ whole genome shotgun (WGS) entry which is preliminary data.</text>
</comment>
<dbReference type="RefSeq" id="WP_245866834.1">
    <property type="nucleotide sequence ID" value="NZ_PDJD01000001.1"/>
</dbReference>
<evidence type="ECO:0000256" key="1">
    <source>
        <dbReference type="ARBA" id="ARBA00007689"/>
    </source>
</evidence>
<name>A0A2A9CZA4_9MICO</name>
<dbReference type="InterPro" id="IPR005545">
    <property type="entry name" value="YCII"/>
</dbReference>
<dbReference type="Proteomes" id="UP000224915">
    <property type="component" value="Unassembled WGS sequence"/>
</dbReference>
<protein>
    <recommendedName>
        <fullName evidence="2">YCII-related domain-containing protein</fullName>
    </recommendedName>
</protein>
<feature type="domain" description="YCII-related" evidence="2">
    <location>
        <begin position="11"/>
        <end position="88"/>
    </location>
</feature>
<dbReference type="PANTHER" id="PTHR37828">
    <property type="entry name" value="GSR2449 PROTEIN"/>
    <property type="match status" value="1"/>
</dbReference>
<accession>A0A2A9CZA4</accession>
<evidence type="ECO:0000313" key="4">
    <source>
        <dbReference type="Proteomes" id="UP000224915"/>
    </source>
</evidence>
<dbReference type="InterPro" id="IPR011008">
    <property type="entry name" value="Dimeric_a/b-barrel"/>
</dbReference>
<keyword evidence="4" id="KW-1185">Reference proteome</keyword>
<dbReference type="PANTHER" id="PTHR37828:SF1">
    <property type="entry name" value="YCII-RELATED DOMAIN-CONTAINING PROTEIN"/>
    <property type="match status" value="1"/>
</dbReference>
<dbReference type="Pfam" id="PF03795">
    <property type="entry name" value="YCII"/>
    <property type="match status" value="1"/>
</dbReference>
<sequence>MAVQIVEYRYQVGAQAERLRDEVRPRHRDFLRTLLDAGSLLASGPLVETPGAMLLLVAPDAEAATALLAEDPFLTEGVVAEVGVRGWKPVIGPFADRI</sequence>
<evidence type="ECO:0000313" key="3">
    <source>
        <dbReference type="EMBL" id="PFG19733.1"/>
    </source>
</evidence>
<dbReference type="SUPFAM" id="SSF54909">
    <property type="entry name" value="Dimeric alpha+beta barrel"/>
    <property type="match status" value="1"/>
</dbReference>
<organism evidence="3 4">
    <name type="scientific">Serinibacter salmoneus</name>
    <dbReference type="NCBI Taxonomy" id="556530"/>
    <lineage>
        <taxon>Bacteria</taxon>
        <taxon>Bacillati</taxon>
        <taxon>Actinomycetota</taxon>
        <taxon>Actinomycetes</taxon>
        <taxon>Micrococcales</taxon>
        <taxon>Beutenbergiaceae</taxon>
        <taxon>Serinibacter</taxon>
    </lineage>
</organism>